<evidence type="ECO:0000256" key="1">
    <source>
        <dbReference type="ARBA" id="ARBA00009431"/>
    </source>
</evidence>
<dbReference type="PANTHER" id="PTHR11802:SF418">
    <property type="entry name" value="SERINE CARBOXYPEPTIDASE CTSA-1.1"/>
    <property type="match status" value="1"/>
</dbReference>
<comment type="caution">
    <text evidence="2">The sequence shown here is derived from an EMBL/GenBank/DDBJ whole genome shotgun (WGS) entry which is preliminary data.</text>
</comment>
<dbReference type="Gene3D" id="3.40.50.1820">
    <property type="entry name" value="alpha/beta hydrolase"/>
    <property type="match status" value="1"/>
</dbReference>
<dbReference type="OrthoDB" id="735686at2759"/>
<organism evidence="2 3">
    <name type="scientific">Meloidogyne enterolobii</name>
    <name type="common">Root-knot nematode worm</name>
    <name type="synonym">Meloidogyne mayaguensis</name>
    <dbReference type="NCBI Taxonomy" id="390850"/>
    <lineage>
        <taxon>Eukaryota</taxon>
        <taxon>Metazoa</taxon>
        <taxon>Ecdysozoa</taxon>
        <taxon>Nematoda</taxon>
        <taxon>Chromadorea</taxon>
        <taxon>Rhabditida</taxon>
        <taxon>Tylenchina</taxon>
        <taxon>Tylenchomorpha</taxon>
        <taxon>Tylenchoidea</taxon>
        <taxon>Meloidogynidae</taxon>
        <taxon>Meloidogyninae</taxon>
        <taxon>Meloidogyne</taxon>
    </lineage>
</organism>
<proteinExistence type="inferred from homology"/>
<dbReference type="PRINTS" id="PR00724">
    <property type="entry name" value="CRBOXYPTASEC"/>
</dbReference>
<gene>
    <name evidence="2" type="ORF">MENT_LOCUS29468</name>
</gene>
<protein>
    <submittedName>
        <fullName evidence="2">Uncharacterized protein</fullName>
    </submittedName>
</protein>
<evidence type="ECO:0000313" key="3">
    <source>
        <dbReference type="Proteomes" id="UP000580250"/>
    </source>
</evidence>
<sequence>MQEKERKNAHSLCGHASDNDFLFYWLLTSQNNDPKGPLIVWFNAPGADKSQGCSPLSILFSKMGPYSINSNGTIDKNDYSWNKRASLLFIEAPKGNGFSFAKDGYYRTGDNQTADENYVALKQFFNKYPNYKNNALYFAGMSYAGYTAPLLARRVLDGNKNFPLNLKGILLYNPILNVYLNKNMAAQFAYSHGFVDEHLWNDFKANCCKGCVDVLMSQRVYPYDIYRDCPVAQENLEPGESCLYIAGAKFIYDYLNQEQVQKALHIQLMNNEWRICSAIGRYLYHTEYDDISPILAGLLKEKIRIMIFNGDTDAVNIYLTAQKIVENLGQKLTAPKQAWLINKQIGGFKTEYGKFLTFATVRGQGQLIHLYAAETAEYILNKFLNNLPL</sequence>
<dbReference type="GO" id="GO:0006508">
    <property type="term" value="P:proteolysis"/>
    <property type="evidence" value="ECO:0007669"/>
    <property type="project" value="InterPro"/>
</dbReference>
<accession>A0A6V7VT61</accession>
<dbReference type="Proteomes" id="UP000580250">
    <property type="component" value="Unassembled WGS sequence"/>
</dbReference>
<dbReference type="PANTHER" id="PTHR11802">
    <property type="entry name" value="SERINE PROTEASE FAMILY S10 SERINE CARBOXYPEPTIDASE"/>
    <property type="match status" value="1"/>
</dbReference>
<name>A0A6V7VT61_MELEN</name>
<dbReference type="InterPro" id="IPR001563">
    <property type="entry name" value="Peptidase_S10"/>
</dbReference>
<reference evidence="2 3" key="1">
    <citation type="submission" date="2020-08" db="EMBL/GenBank/DDBJ databases">
        <authorList>
            <person name="Koutsovoulos G."/>
            <person name="Danchin GJ E."/>
        </authorList>
    </citation>
    <scope>NUCLEOTIDE SEQUENCE [LARGE SCALE GENOMIC DNA]</scope>
</reference>
<evidence type="ECO:0000313" key="2">
    <source>
        <dbReference type="EMBL" id="CAD2177588.1"/>
    </source>
</evidence>
<dbReference type="EMBL" id="CAJEWN010000300">
    <property type="protein sequence ID" value="CAD2177588.1"/>
    <property type="molecule type" value="Genomic_DNA"/>
</dbReference>
<dbReference type="AlphaFoldDB" id="A0A6V7VT61"/>
<dbReference type="SUPFAM" id="SSF53474">
    <property type="entry name" value="alpha/beta-Hydrolases"/>
    <property type="match status" value="1"/>
</dbReference>
<dbReference type="Pfam" id="PF00450">
    <property type="entry name" value="Peptidase_S10"/>
    <property type="match status" value="1"/>
</dbReference>
<comment type="similarity">
    <text evidence="1">Belongs to the peptidase S10 family.</text>
</comment>
<dbReference type="GO" id="GO:0004185">
    <property type="term" value="F:serine-type carboxypeptidase activity"/>
    <property type="evidence" value="ECO:0007669"/>
    <property type="project" value="InterPro"/>
</dbReference>
<dbReference type="InterPro" id="IPR029058">
    <property type="entry name" value="AB_hydrolase_fold"/>
</dbReference>